<accession>A0A5P8E3P7</accession>
<sequence length="65" mass="7668">MRIIVDGYNLTIQTISNGQVKKETKYTYYIKDGYFYLYYNNMLKAQKRYKDGQGVAVLGDFHKIS</sequence>
<organism evidence="1 2">
    <name type="scientific">Pseudoprevotella muciniphila</name>
    <dbReference type="NCBI Taxonomy" id="2133944"/>
    <lineage>
        <taxon>Bacteria</taxon>
        <taxon>Pseudomonadati</taxon>
        <taxon>Bacteroidota</taxon>
        <taxon>Bacteroidia</taxon>
        <taxon>Bacteroidales</taxon>
        <taxon>Prevotellaceae</taxon>
        <taxon>Pseudoprevotella</taxon>
    </lineage>
</organism>
<dbReference type="Proteomes" id="UP000249375">
    <property type="component" value="Chromosome"/>
</dbReference>
<dbReference type="RefSeq" id="WP_111899300.1">
    <property type="nucleotide sequence ID" value="NZ_CP033459.1"/>
</dbReference>
<reference evidence="1 2" key="1">
    <citation type="submission" date="2018-11" db="EMBL/GenBank/DDBJ databases">
        <authorList>
            <person name="Na S.W."/>
            <person name="Baik M."/>
        </authorList>
    </citation>
    <scope>NUCLEOTIDE SEQUENCE [LARGE SCALE GENOMIC DNA]</scope>
    <source>
        <strain evidence="1 2">E39</strain>
    </source>
</reference>
<evidence type="ECO:0000313" key="2">
    <source>
        <dbReference type="Proteomes" id="UP000249375"/>
    </source>
</evidence>
<dbReference type="AlphaFoldDB" id="A0A5P8E3P7"/>
<protein>
    <submittedName>
        <fullName evidence="1">Uncharacterized protein</fullName>
    </submittedName>
</protein>
<keyword evidence="2" id="KW-1185">Reference proteome</keyword>
<dbReference type="EMBL" id="CP033459">
    <property type="protein sequence ID" value="QFQ11581.1"/>
    <property type="molecule type" value="Genomic_DNA"/>
</dbReference>
<gene>
    <name evidence="1" type="ORF">C7Y71_000210</name>
</gene>
<name>A0A5P8E3P7_9BACT</name>
<proteinExistence type="predicted"/>
<dbReference type="KEGG" id="alq:C7Y71_000210"/>
<evidence type="ECO:0000313" key="1">
    <source>
        <dbReference type="EMBL" id="QFQ11581.1"/>
    </source>
</evidence>